<keyword evidence="3" id="KW-1185">Reference proteome</keyword>
<proteinExistence type="predicted"/>
<evidence type="ECO:0000313" key="2">
    <source>
        <dbReference type="EMBL" id="CAL1534160.1"/>
    </source>
</evidence>
<evidence type="ECO:0000256" key="1">
    <source>
        <dbReference type="SAM" id="SignalP"/>
    </source>
</evidence>
<dbReference type="EMBL" id="CAXITT010000162">
    <property type="protein sequence ID" value="CAL1534160.1"/>
    <property type="molecule type" value="Genomic_DNA"/>
</dbReference>
<reference evidence="2 3" key="1">
    <citation type="submission" date="2024-04" db="EMBL/GenBank/DDBJ databases">
        <authorList>
            <consortium name="Genoscope - CEA"/>
            <person name="William W."/>
        </authorList>
    </citation>
    <scope>NUCLEOTIDE SEQUENCE [LARGE SCALE GENOMIC DNA]</scope>
</reference>
<accession>A0AAV2HL25</accession>
<keyword evidence="1" id="KW-0732">Signal</keyword>
<evidence type="ECO:0000313" key="3">
    <source>
        <dbReference type="Proteomes" id="UP001497497"/>
    </source>
</evidence>
<organism evidence="2 3">
    <name type="scientific">Lymnaea stagnalis</name>
    <name type="common">Great pond snail</name>
    <name type="synonym">Helix stagnalis</name>
    <dbReference type="NCBI Taxonomy" id="6523"/>
    <lineage>
        <taxon>Eukaryota</taxon>
        <taxon>Metazoa</taxon>
        <taxon>Spiralia</taxon>
        <taxon>Lophotrochozoa</taxon>
        <taxon>Mollusca</taxon>
        <taxon>Gastropoda</taxon>
        <taxon>Heterobranchia</taxon>
        <taxon>Euthyneura</taxon>
        <taxon>Panpulmonata</taxon>
        <taxon>Hygrophila</taxon>
        <taxon>Lymnaeoidea</taxon>
        <taxon>Lymnaeidae</taxon>
        <taxon>Lymnaea</taxon>
    </lineage>
</organism>
<comment type="caution">
    <text evidence="2">The sequence shown here is derived from an EMBL/GenBank/DDBJ whole genome shotgun (WGS) entry which is preliminary data.</text>
</comment>
<sequence length="117" mass="13101">MTTSKRLRSTIVRYGLLIIMGQVIVPDVRGAAPYCDMCDDEEGPSKRGLHRCGLTEFDVEDSVLLERKMFLPSSLDGVLTYGVKNALSFLTKTSRGIPTKDAGLFDTSPYREYFNEQ</sequence>
<feature type="chain" id="PRO_5043438613" evidence="1">
    <location>
        <begin position="31"/>
        <end position="117"/>
    </location>
</feature>
<protein>
    <submittedName>
        <fullName evidence="2">Uncharacterized protein</fullName>
    </submittedName>
</protein>
<dbReference type="Proteomes" id="UP001497497">
    <property type="component" value="Unassembled WGS sequence"/>
</dbReference>
<dbReference type="AlphaFoldDB" id="A0AAV2HL25"/>
<name>A0AAV2HL25_LYMST</name>
<feature type="signal peptide" evidence="1">
    <location>
        <begin position="1"/>
        <end position="30"/>
    </location>
</feature>
<gene>
    <name evidence="2" type="ORF">GSLYS_00008120001</name>
</gene>